<comment type="caution">
    <text evidence="2">The sequence shown here is derived from an EMBL/GenBank/DDBJ whole genome shotgun (WGS) entry which is preliminary data.</text>
</comment>
<feature type="region of interest" description="Disordered" evidence="1">
    <location>
        <begin position="56"/>
        <end position="84"/>
    </location>
</feature>
<evidence type="ECO:0000313" key="2">
    <source>
        <dbReference type="EMBL" id="MFC7667798.1"/>
    </source>
</evidence>
<proteinExistence type="predicted"/>
<name>A0ABW2U2W5_9BACT</name>
<reference evidence="3" key="1">
    <citation type="journal article" date="2019" name="Int. J. Syst. Evol. Microbiol.">
        <title>The Global Catalogue of Microorganisms (GCM) 10K type strain sequencing project: providing services to taxonomists for standard genome sequencing and annotation.</title>
        <authorList>
            <consortium name="The Broad Institute Genomics Platform"/>
            <consortium name="The Broad Institute Genome Sequencing Center for Infectious Disease"/>
            <person name="Wu L."/>
            <person name="Ma J."/>
        </authorList>
    </citation>
    <scope>NUCLEOTIDE SEQUENCE [LARGE SCALE GENOMIC DNA]</scope>
    <source>
        <strain evidence="3">JCM 19635</strain>
    </source>
</reference>
<accession>A0ABW2U2W5</accession>
<sequence>MLGAPLREKEGRQQRRAYHRAREQQQKRQRRPPLQRRALHELQVAVGIMAFQVEMAHRGAHQRHHPSPHPAQPRQRQIARACGP</sequence>
<feature type="compositionally biased region" description="Basic and acidic residues" evidence="1">
    <location>
        <begin position="1"/>
        <end position="13"/>
    </location>
</feature>
<feature type="region of interest" description="Disordered" evidence="1">
    <location>
        <begin position="1"/>
        <end position="37"/>
    </location>
</feature>
<gene>
    <name evidence="2" type="ORF">ACFQT0_10675</name>
</gene>
<dbReference type="EMBL" id="JBHTEK010000001">
    <property type="protein sequence ID" value="MFC7667798.1"/>
    <property type="molecule type" value="Genomic_DNA"/>
</dbReference>
<evidence type="ECO:0000313" key="3">
    <source>
        <dbReference type="Proteomes" id="UP001596513"/>
    </source>
</evidence>
<feature type="compositionally biased region" description="Basic residues" evidence="1">
    <location>
        <begin position="58"/>
        <end position="67"/>
    </location>
</feature>
<organism evidence="2 3">
    <name type="scientific">Hymenobacter humi</name>
    <dbReference type="NCBI Taxonomy" id="1411620"/>
    <lineage>
        <taxon>Bacteria</taxon>
        <taxon>Pseudomonadati</taxon>
        <taxon>Bacteroidota</taxon>
        <taxon>Cytophagia</taxon>
        <taxon>Cytophagales</taxon>
        <taxon>Hymenobacteraceae</taxon>
        <taxon>Hymenobacter</taxon>
    </lineage>
</organism>
<evidence type="ECO:0000256" key="1">
    <source>
        <dbReference type="SAM" id="MobiDB-lite"/>
    </source>
</evidence>
<dbReference type="RefSeq" id="WP_380202612.1">
    <property type="nucleotide sequence ID" value="NZ_JBHTEK010000001.1"/>
</dbReference>
<keyword evidence="3" id="KW-1185">Reference proteome</keyword>
<protein>
    <submittedName>
        <fullName evidence="2">Uncharacterized protein</fullName>
    </submittedName>
</protein>
<dbReference type="Proteomes" id="UP001596513">
    <property type="component" value="Unassembled WGS sequence"/>
</dbReference>